<reference evidence="1" key="1">
    <citation type="submission" date="2019-08" db="EMBL/GenBank/DDBJ databases">
        <authorList>
            <person name="Kucharzyk K."/>
            <person name="Murdoch R.W."/>
            <person name="Higgins S."/>
            <person name="Loffler F."/>
        </authorList>
    </citation>
    <scope>NUCLEOTIDE SEQUENCE</scope>
</reference>
<protein>
    <submittedName>
        <fullName evidence="1">Uncharacterized protein</fullName>
    </submittedName>
</protein>
<proteinExistence type="predicted"/>
<organism evidence="1">
    <name type="scientific">bioreactor metagenome</name>
    <dbReference type="NCBI Taxonomy" id="1076179"/>
    <lineage>
        <taxon>unclassified sequences</taxon>
        <taxon>metagenomes</taxon>
        <taxon>ecological metagenomes</taxon>
    </lineage>
</organism>
<dbReference type="EMBL" id="VSSQ01057260">
    <property type="protein sequence ID" value="MPN11063.1"/>
    <property type="molecule type" value="Genomic_DNA"/>
</dbReference>
<dbReference type="AlphaFoldDB" id="A0A645FFA3"/>
<name>A0A645FFA3_9ZZZZ</name>
<gene>
    <name evidence="1" type="ORF">SDC9_158364</name>
</gene>
<sequence>MTRLMCENVDIRRRSVEIGEDEWRFIIGEVGAIAAEVLARTRLQIKQTMPR</sequence>
<comment type="caution">
    <text evidence="1">The sequence shown here is derived from an EMBL/GenBank/DDBJ whole genome shotgun (WGS) entry which is preliminary data.</text>
</comment>
<evidence type="ECO:0000313" key="1">
    <source>
        <dbReference type="EMBL" id="MPN11063.1"/>
    </source>
</evidence>
<accession>A0A645FFA3</accession>